<evidence type="ECO:0000256" key="7">
    <source>
        <dbReference type="ARBA" id="ARBA00022807"/>
    </source>
</evidence>
<keyword evidence="5" id="KW-0833">Ubl conjugation pathway</keyword>
<reference evidence="11 12" key="1">
    <citation type="journal article" date="2010" name="Science">
        <title>Genomic analysis of organismal complexity in the multicellular green alga Volvox carteri.</title>
        <authorList>
            <person name="Prochnik S.E."/>
            <person name="Umen J."/>
            <person name="Nedelcu A.M."/>
            <person name="Hallmann A."/>
            <person name="Miller S.M."/>
            <person name="Nishii I."/>
            <person name="Ferris P."/>
            <person name="Kuo A."/>
            <person name="Mitros T."/>
            <person name="Fritz-Laylin L.K."/>
            <person name="Hellsten U."/>
            <person name="Chapman J."/>
            <person name="Simakov O."/>
            <person name="Rensing S.A."/>
            <person name="Terry A."/>
            <person name="Pangilinan J."/>
            <person name="Kapitonov V."/>
            <person name="Jurka J."/>
            <person name="Salamov A."/>
            <person name="Shapiro H."/>
            <person name="Schmutz J."/>
            <person name="Grimwood J."/>
            <person name="Lindquist E."/>
            <person name="Lucas S."/>
            <person name="Grigoriev I.V."/>
            <person name="Schmitt R."/>
            <person name="Kirk D."/>
            <person name="Rokhsar D.S."/>
        </authorList>
    </citation>
    <scope>NUCLEOTIDE SEQUENCE [LARGE SCALE GENOMIC DNA]</scope>
    <source>
        <strain evidence="12">f. Nagariensis / Eve</strain>
    </source>
</reference>
<evidence type="ECO:0000259" key="10">
    <source>
        <dbReference type="PROSITE" id="PS50235"/>
    </source>
</evidence>
<dbReference type="SUPFAM" id="SSF54001">
    <property type="entry name" value="Cysteine proteinases"/>
    <property type="match status" value="1"/>
</dbReference>
<feature type="compositionally biased region" description="Low complexity" evidence="8">
    <location>
        <begin position="1007"/>
        <end position="1022"/>
    </location>
</feature>
<dbReference type="PROSITE" id="PS00973">
    <property type="entry name" value="USP_2"/>
    <property type="match status" value="1"/>
</dbReference>
<feature type="compositionally biased region" description="Low complexity" evidence="8">
    <location>
        <begin position="514"/>
        <end position="525"/>
    </location>
</feature>
<dbReference type="GO" id="GO:0016579">
    <property type="term" value="P:protein deubiquitination"/>
    <property type="evidence" value="ECO:0007669"/>
    <property type="project" value="InterPro"/>
</dbReference>
<evidence type="ECO:0000256" key="9">
    <source>
        <dbReference type="SAM" id="SignalP"/>
    </source>
</evidence>
<dbReference type="InterPro" id="IPR028889">
    <property type="entry name" value="USP"/>
</dbReference>
<feature type="region of interest" description="Disordered" evidence="8">
    <location>
        <begin position="1642"/>
        <end position="1712"/>
    </location>
</feature>
<comment type="similarity">
    <text evidence="2">Belongs to the peptidase C19 family.</text>
</comment>
<dbReference type="Pfam" id="PF00443">
    <property type="entry name" value="UCH"/>
    <property type="match status" value="1"/>
</dbReference>
<feature type="region of interest" description="Disordered" evidence="8">
    <location>
        <begin position="1442"/>
        <end position="1499"/>
    </location>
</feature>
<feature type="compositionally biased region" description="Low complexity" evidence="8">
    <location>
        <begin position="79"/>
        <end position="90"/>
    </location>
</feature>
<comment type="catalytic activity">
    <reaction evidence="1">
        <text>Thiol-dependent hydrolysis of ester, thioester, amide, peptide and isopeptide bonds formed by the C-terminal Gly of ubiquitin (a 76-residue protein attached to proteins as an intracellular targeting signal).</text>
        <dbReference type="EC" id="3.4.19.12"/>
    </reaction>
</comment>
<name>D8TKZ7_VOLCA</name>
<evidence type="ECO:0000256" key="5">
    <source>
        <dbReference type="ARBA" id="ARBA00022786"/>
    </source>
</evidence>
<evidence type="ECO:0000256" key="2">
    <source>
        <dbReference type="ARBA" id="ARBA00009085"/>
    </source>
</evidence>
<feature type="region of interest" description="Disordered" evidence="8">
    <location>
        <begin position="640"/>
        <end position="666"/>
    </location>
</feature>
<feature type="region of interest" description="Disordered" evidence="8">
    <location>
        <begin position="1209"/>
        <end position="1264"/>
    </location>
</feature>
<evidence type="ECO:0000313" key="11">
    <source>
        <dbReference type="EMBL" id="EFJ51647.1"/>
    </source>
</evidence>
<dbReference type="Proteomes" id="UP000001058">
    <property type="component" value="Unassembled WGS sequence"/>
</dbReference>
<dbReference type="InParanoid" id="D8TKZ7"/>
<feature type="region of interest" description="Disordered" evidence="8">
    <location>
        <begin position="50"/>
        <end position="95"/>
    </location>
</feature>
<feature type="region of interest" description="Disordered" evidence="8">
    <location>
        <begin position="300"/>
        <end position="597"/>
    </location>
</feature>
<dbReference type="PROSITE" id="PS00972">
    <property type="entry name" value="USP_1"/>
    <property type="match status" value="1"/>
</dbReference>
<feature type="compositionally biased region" description="Low complexity" evidence="8">
    <location>
        <begin position="653"/>
        <end position="666"/>
    </location>
</feature>
<feature type="region of interest" description="Disordered" evidence="8">
    <location>
        <begin position="1142"/>
        <end position="1178"/>
    </location>
</feature>
<feature type="domain" description="USP" evidence="10">
    <location>
        <begin position="1579"/>
        <end position="2022"/>
    </location>
</feature>
<feature type="compositionally biased region" description="Polar residues" evidence="8">
    <location>
        <begin position="412"/>
        <end position="425"/>
    </location>
</feature>
<feature type="compositionally biased region" description="Low complexity" evidence="8">
    <location>
        <begin position="317"/>
        <end position="353"/>
    </location>
</feature>
<feature type="compositionally biased region" description="Low complexity" evidence="8">
    <location>
        <begin position="1681"/>
        <end position="1708"/>
    </location>
</feature>
<dbReference type="EMBL" id="GL378326">
    <property type="protein sequence ID" value="EFJ51647.1"/>
    <property type="molecule type" value="Genomic_DNA"/>
</dbReference>
<dbReference type="EC" id="3.4.19.12" evidence="3"/>
<dbReference type="RefSeq" id="XP_002947057.1">
    <property type="nucleotide sequence ID" value="XM_002947011.1"/>
</dbReference>
<sequence length="2032" mass="201411">MPRGPRSKPVLGFLVRLTFVMQTQGGAPVEVRVGAVPLAPNANLLGEPTNSGILSLGRPRQQPLNTVNNVQSSRKEAAEAAQAHAPGSSARKGDEGVLVAGASQQQIDSATALEPVSLDKPAPPEPVAKAELSTQNEDARTAPEPEPAPVTGNSEVNGLDLAASLESGRTIAEATSLMGSAAIISSSSGSACGSSNYSDTRPSSVALHAPAAAHSLGEVPAGGPTQCKMHEKNVTMDDPEAVTAPVIPTAESHGAPQRDAVPSGTGVVQAPAEKQAVPAGGIAWRQGPATALFAAAGSAAGGRTPSAAHGPNQNTIAPPTHATAAPKASAGATSTTAAAAASSGMHPAPAAASELANSGSRQNHVPHSPTSAASEPSSQTRNRTTHLQAGNAPRTRCPPPGFGVSAVALGPSGSTDSQPSGQAVTSAEVDNVQVARAQSQQSQQQQQAPTQLQRQMSPRAGAGSADASAPDGSRAQRQQHSPERSATAAVASAPSVPAVPSSANGSDVPKASRKWASVAAAPASSGGVQTKALPHRPNSEGGSSDTSAAAAAATLVGLRHSHQPSARQPPSVTPGVSTASAAAALASEVKSKTAGRSDSVEAPGVLAEGAPAAPVPVAGSETAAAKWHAAPVAAVLRAAPQAAQKGHGQQDLTAPQPGASTPASAPAPCLKVEHAAVKTSARAVAAAAAVAESALGHPSGDVATAAAVAAVAAALASSPRESARSQIPVASDVISAANQSDVTSISSSTEEAPATRTRAGIALSHTKDSADGQRAPTGSAAGTRHAINAHAGNATPGPAGAAAGPGLSAATASKPVALPTDASVRKAQQAVSVVAAAPTSAPAASETEGSPAAGEVCAPEQLLPPAATVTPAAPAPVPVAATAKLPTPAAVEATASPAAEPLASEPAAAAPGPRSWAALAASGPSGSAAPQTGRGRAPRGPAALGRGTPGRGSRQLPASQRIAAQPPEVMFHHCTTATSPQVAGARGGVLTPTSVAEDGYPPAASRPGMSSAPSGPTSSAGKPAPPSLSVGAEAVLSPTQGTLPVPSPASAAPGANFTDATCTGHAAASSAGAQAAPSDGLPQQSAPAPVPAAAPAPVHASAGSAATGDVLDSSGPGAVSPAALANDATIIAAAVAAPLTAAAQQQPPAPESHAGAVEPGAEGEGEGDASRQGEGGSILWTQVIKRKNPSKGPRDMDTGYTHSRATVAAVGSRGRGKHGDAAAAAPPPRQRDEHLPPHRSLLSPSAAPVTAGAQQHGPQLSGKPCAIATGLPTAVAAAVTTVTIPSPSVPPLGPTAGDVKVSGAATEIEAGPDGAVPLLASESPQRAVCEGASAATTAVEAPSSVSKVAAAAVPAAEMGGKAAPASVGAEPVVAAAAAPEVEAVVETSVPDVAEAGVEDTAIHGKPAAPPAPADDGVGAPIGVVVVSSAVAALAQADTPDMKITTPEAPFQARDSGASTKDKDGLSAASQAVGPEGREEKVEEGEDDGAAAIPAGRNPWDLLGTAGEDGEMTEIAVAAAGMSASAAASGASALIISAASTSEAEAMEALRQLLTPATAEQLLAGSRQQQQAGKFRILPRGLKNTGNTCFINATMQALLACAPFASVLSRLPAVAPVLEPSKSPTLHGLALLLAELVAPQPGVTTPSSAGAAGSGRDEAQLAAEDDGWAEVQVSRGKKAAQRRNNAAKPVLQPTAPTAPAPSSGPSASGKEVVLGGQPLVPSMLSGIAAAFNPRISIAEKQTMAKVLSKSVVEQEQQDAQEFFQFLVNRVHEEVLGLRKAHGLAAAPAAASASAAGGSDDGEEWSQVGRKNKATVTRQVGTPADDASSRSPVTAIFSGLVKSTIRFQQPHANYKPSATIEVFNMLHLDIAAEGVNTLEDALRHHSVPENIEYKPEGASEMLPAKKDVRLYRLPEVLVLHLKRFTYTAAGGGHYTKLQKSVAFNCLLRLEGKVLAEDCPDRANAEYRLFATINHHGRSIAGGHYIADVQQPDGCWLRFNDEHVLLVSEGDVLRERPYLLFYQRVPQRAHRQSDA</sequence>
<dbReference type="Gene3D" id="3.90.70.10">
    <property type="entry name" value="Cysteine proteinases"/>
    <property type="match status" value="1"/>
</dbReference>
<feature type="compositionally biased region" description="Low complexity" evidence="8">
    <location>
        <begin position="896"/>
        <end position="930"/>
    </location>
</feature>
<feature type="compositionally biased region" description="Polar residues" evidence="8">
    <location>
        <begin position="563"/>
        <end position="576"/>
    </location>
</feature>
<feature type="region of interest" description="Disordered" evidence="8">
    <location>
        <begin position="896"/>
        <end position="958"/>
    </location>
</feature>
<evidence type="ECO:0000256" key="8">
    <source>
        <dbReference type="SAM" id="MobiDB-lite"/>
    </source>
</evidence>
<keyword evidence="7" id="KW-0788">Thiol protease</keyword>
<feature type="compositionally biased region" description="Polar residues" evidence="8">
    <location>
        <begin position="62"/>
        <end position="71"/>
    </location>
</feature>
<dbReference type="InterPro" id="IPR038765">
    <property type="entry name" value="Papain-like_cys_pep_sf"/>
</dbReference>
<dbReference type="PANTHER" id="PTHR24006:SF758">
    <property type="entry name" value="UBIQUITIN CARBOXYL-TERMINAL HYDROLASE 36"/>
    <property type="match status" value="1"/>
</dbReference>
<feature type="region of interest" description="Disordered" evidence="8">
    <location>
        <begin position="1071"/>
        <end position="1115"/>
    </location>
</feature>
<dbReference type="KEGG" id="vcn:VOLCADRAFT_120420"/>
<dbReference type="InterPro" id="IPR001394">
    <property type="entry name" value="Peptidase_C19_UCH"/>
</dbReference>
<protein>
    <recommendedName>
        <fullName evidence="3">ubiquitinyl hydrolase 1</fullName>
        <ecNumber evidence="3">3.4.19.12</ecNumber>
    </recommendedName>
</protein>
<gene>
    <name evidence="11" type="ORF">VOLCADRAFT_120420</name>
</gene>
<feature type="region of interest" description="Disordered" evidence="8">
    <location>
        <begin position="1791"/>
        <end position="1828"/>
    </location>
</feature>
<evidence type="ECO:0000313" key="12">
    <source>
        <dbReference type="Proteomes" id="UP000001058"/>
    </source>
</evidence>
<dbReference type="InterPro" id="IPR018200">
    <property type="entry name" value="USP_CS"/>
</dbReference>
<evidence type="ECO:0000256" key="6">
    <source>
        <dbReference type="ARBA" id="ARBA00022801"/>
    </source>
</evidence>
<accession>D8TKZ7</accession>
<feature type="signal peptide" evidence="9">
    <location>
        <begin position="1"/>
        <end position="25"/>
    </location>
</feature>
<organism evidence="12">
    <name type="scientific">Volvox carteri f. nagariensis</name>
    <dbReference type="NCBI Taxonomy" id="3068"/>
    <lineage>
        <taxon>Eukaryota</taxon>
        <taxon>Viridiplantae</taxon>
        <taxon>Chlorophyta</taxon>
        <taxon>core chlorophytes</taxon>
        <taxon>Chlorophyceae</taxon>
        <taxon>CS clade</taxon>
        <taxon>Chlamydomonadales</taxon>
        <taxon>Volvocaceae</taxon>
        <taxon>Volvox</taxon>
    </lineage>
</organism>
<evidence type="ECO:0000256" key="4">
    <source>
        <dbReference type="ARBA" id="ARBA00022670"/>
    </source>
</evidence>
<dbReference type="STRING" id="3068.D8TKZ7"/>
<dbReference type="PROSITE" id="PS50235">
    <property type="entry name" value="USP_3"/>
    <property type="match status" value="1"/>
</dbReference>
<feature type="compositionally biased region" description="Low complexity" evidence="8">
    <location>
        <begin position="1095"/>
        <end position="1106"/>
    </location>
</feature>
<feature type="chain" id="PRO_5003123666" description="ubiquitinyl hydrolase 1" evidence="9">
    <location>
        <begin position="26"/>
        <end position="2032"/>
    </location>
</feature>
<keyword evidence="4" id="KW-0645">Protease</keyword>
<dbReference type="OrthoDB" id="429671at2759"/>
<dbReference type="GO" id="GO:0005829">
    <property type="term" value="C:cytosol"/>
    <property type="evidence" value="ECO:0007669"/>
    <property type="project" value="TreeGrafter"/>
</dbReference>
<feature type="region of interest" description="Disordered" evidence="8">
    <location>
        <begin position="980"/>
        <end position="1030"/>
    </location>
</feature>
<feature type="compositionally biased region" description="Low complexity" evidence="8">
    <location>
        <begin position="577"/>
        <end position="587"/>
    </location>
</feature>
<evidence type="ECO:0000256" key="1">
    <source>
        <dbReference type="ARBA" id="ARBA00000707"/>
    </source>
</evidence>
<feature type="compositionally biased region" description="Low complexity" evidence="8">
    <location>
        <begin position="432"/>
        <end position="475"/>
    </location>
</feature>
<evidence type="ECO:0000256" key="3">
    <source>
        <dbReference type="ARBA" id="ARBA00012759"/>
    </source>
</evidence>
<keyword evidence="9" id="KW-0732">Signal</keyword>
<keyword evidence="6" id="KW-0378">Hydrolase</keyword>
<dbReference type="PANTHER" id="PTHR24006">
    <property type="entry name" value="UBIQUITIN CARBOXYL-TERMINAL HYDROLASE"/>
    <property type="match status" value="1"/>
</dbReference>
<feature type="compositionally biased region" description="Polar residues" evidence="8">
    <location>
        <begin position="355"/>
        <end position="388"/>
    </location>
</feature>
<keyword evidence="12" id="KW-1185">Reference proteome</keyword>
<dbReference type="GeneID" id="9620159"/>
<dbReference type="CDD" id="cd02257">
    <property type="entry name" value="Peptidase_C19"/>
    <property type="match status" value="1"/>
</dbReference>
<dbReference type="GO" id="GO:0006508">
    <property type="term" value="P:proteolysis"/>
    <property type="evidence" value="ECO:0007669"/>
    <property type="project" value="UniProtKB-KW"/>
</dbReference>
<feature type="region of interest" description="Disordered" evidence="8">
    <location>
        <begin position="114"/>
        <end position="155"/>
    </location>
</feature>
<dbReference type="GO" id="GO:0005634">
    <property type="term" value="C:nucleus"/>
    <property type="evidence" value="ECO:0007669"/>
    <property type="project" value="TreeGrafter"/>
</dbReference>
<dbReference type="eggNOG" id="KOG1871">
    <property type="taxonomic scope" value="Eukaryota"/>
</dbReference>
<proteinExistence type="inferred from homology"/>
<dbReference type="GO" id="GO:0004843">
    <property type="term" value="F:cysteine-type deubiquitinase activity"/>
    <property type="evidence" value="ECO:0007669"/>
    <property type="project" value="UniProtKB-EC"/>
</dbReference>
<dbReference type="InterPro" id="IPR050164">
    <property type="entry name" value="Peptidase_C19"/>
</dbReference>
<feature type="compositionally biased region" description="Low complexity" evidence="8">
    <location>
        <begin position="485"/>
        <end position="503"/>
    </location>
</feature>